<accession>A0A9N9JEJ9</accession>
<gene>
    <name evidence="1" type="ORF">DERYTH_LOCUS19366</name>
</gene>
<keyword evidence="2" id="KW-1185">Reference proteome</keyword>
<dbReference type="AlphaFoldDB" id="A0A9N9JEJ9"/>
<sequence>DLTANNYLVKGYTETLYKELTTAPTLILDPEDQSQELAIWKKIKCI</sequence>
<proteinExistence type="predicted"/>
<evidence type="ECO:0000313" key="2">
    <source>
        <dbReference type="Proteomes" id="UP000789405"/>
    </source>
</evidence>
<organism evidence="1 2">
    <name type="scientific">Dentiscutata erythropus</name>
    <dbReference type="NCBI Taxonomy" id="1348616"/>
    <lineage>
        <taxon>Eukaryota</taxon>
        <taxon>Fungi</taxon>
        <taxon>Fungi incertae sedis</taxon>
        <taxon>Mucoromycota</taxon>
        <taxon>Glomeromycotina</taxon>
        <taxon>Glomeromycetes</taxon>
        <taxon>Diversisporales</taxon>
        <taxon>Gigasporaceae</taxon>
        <taxon>Dentiscutata</taxon>
    </lineage>
</organism>
<comment type="caution">
    <text evidence="1">The sequence shown here is derived from an EMBL/GenBank/DDBJ whole genome shotgun (WGS) entry which is preliminary data.</text>
</comment>
<reference evidence="1" key="1">
    <citation type="submission" date="2021-06" db="EMBL/GenBank/DDBJ databases">
        <authorList>
            <person name="Kallberg Y."/>
            <person name="Tangrot J."/>
            <person name="Rosling A."/>
        </authorList>
    </citation>
    <scope>NUCLEOTIDE SEQUENCE</scope>
    <source>
        <strain evidence="1">MA453B</strain>
    </source>
</reference>
<name>A0A9N9JEJ9_9GLOM</name>
<dbReference type="Proteomes" id="UP000789405">
    <property type="component" value="Unassembled WGS sequence"/>
</dbReference>
<evidence type="ECO:0000313" key="1">
    <source>
        <dbReference type="EMBL" id="CAG8778318.1"/>
    </source>
</evidence>
<feature type="non-terminal residue" evidence="1">
    <location>
        <position position="1"/>
    </location>
</feature>
<dbReference type="EMBL" id="CAJVPY010021102">
    <property type="protein sequence ID" value="CAG8778318.1"/>
    <property type="molecule type" value="Genomic_DNA"/>
</dbReference>
<protein>
    <submittedName>
        <fullName evidence="1">16733_t:CDS:1</fullName>
    </submittedName>
</protein>